<name>A0A833PC53_ACIBZ</name>
<evidence type="ECO:0000313" key="2">
    <source>
        <dbReference type="EMBL" id="KAF1020248.1"/>
    </source>
</evidence>
<dbReference type="InterPro" id="IPR058087">
    <property type="entry name" value="XAC2610_dom"/>
</dbReference>
<dbReference type="EMBL" id="WNDP01000125">
    <property type="protein sequence ID" value="KAF1020248.1"/>
    <property type="molecule type" value="Genomic_DNA"/>
</dbReference>
<reference evidence="3" key="1">
    <citation type="journal article" date="2020" name="MBio">
        <title>Horizontal gene transfer to a defensive symbiont with a reduced genome amongst a multipartite beetle microbiome.</title>
        <authorList>
            <person name="Waterworth S.C."/>
            <person name="Florez L.V."/>
            <person name="Rees E.R."/>
            <person name="Hertweck C."/>
            <person name="Kaltenpoth M."/>
            <person name="Kwan J.C."/>
        </authorList>
    </citation>
    <scope>NUCLEOTIDE SEQUENCE [LARGE SCALE GENOMIC DNA]</scope>
</reference>
<keyword evidence="1" id="KW-0732">Signal</keyword>
<evidence type="ECO:0000256" key="1">
    <source>
        <dbReference type="SAM" id="SignalP"/>
    </source>
</evidence>
<dbReference type="NCBIfam" id="NF047539">
    <property type="entry name" value="XAC2610_fam"/>
    <property type="match status" value="1"/>
</dbReference>
<feature type="chain" id="PRO_5032756846" description="VCBS repeat-containing protein" evidence="1">
    <location>
        <begin position="22"/>
        <end position="181"/>
    </location>
</feature>
<evidence type="ECO:0000313" key="3">
    <source>
        <dbReference type="Proteomes" id="UP000490535"/>
    </source>
</evidence>
<sequence>MIKKYWIILACGTLFSPYTFAFPQQQTVTGNLNYTVNGQKTQFLFKNGDEELGQLTIRTASKQQTFPLQELPYQRSYQIYFNDYNFDGYTDIAVSAPDMGMGVYAVFDVFLYQPKSKDYQVLDQSKIDFSQAQCSILADLKLIPQKKQMTSSCRGGAKWWIDTFQFKHGQWRWLKSKAEDE</sequence>
<proteinExistence type="predicted"/>
<feature type="signal peptide" evidence="1">
    <location>
        <begin position="1"/>
        <end position="21"/>
    </location>
</feature>
<evidence type="ECO:0008006" key="4">
    <source>
        <dbReference type="Google" id="ProtNLM"/>
    </source>
</evidence>
<dbReference type="Proteomes" id="UP000490535">
    <property type="component" value="Unassembled WGS sequence"/>
</dbReference>
<gene>
    <name evidence="2" type="ORF">GAK29_03689</name>
</gene>
<comment type="caution">
    <text evidence="2">The sequence shown here is derived from an EMBL/GenBank/DDBJ whole genome shotgun (WGS) entry which is preliminary data.</text>
</comment>
<organism evidence="2 3">
    <name type="scientific">Acinetobacter bereziniae</name>
    <name type="common">Acinetobacter genomosp. 10</name>
    <dbReference type="NCBI Taxonomy" id="106648"/>
    <lineage>
        <taxon>Bacteria</taxon>
        <taxon>Pseudomonadati</taxon>
        <taxon>Pseudomonadota</taxon>
        <taxon>Gammaproteobacteria</taxon>
        <taxon>Moraxellales</taxon>
        <taxon>Moraxellaceae</taxon>
        <taxon>Acinetobacter</taxon>
    </lineage>
</organism>
<accession>A0A833PC53</accession>
<protein>
    <recommendedName>
        <fullName evidence="4">VCBS repeat-containing protein</fullName>
    </recommendedName>
</protein>
<dbReference type="AlphaFoldDB" id="A0A833PC53"/>